<accession>A0AAV5CWG4</accession>
<feature type="compositionally biased region" description="Basic residues" evidence="1">
    <location>
        <begin position="53"/>
        <end position="63"/>
    </location>
</feature>
<sequence length="386" mass="42742">MPTPRRPCGRLPDSLDIRPTFLYPSAPQSSSSISVLLARSACLTERRCSSSRGRGRGAVGRKAKREELKKGKGRRDGAMLETAACLACKPCKHMLCSMSPSLPDDLVPDILLRVPPDDPAGLVQASTARKAWRRIVTDPSFSTHYRALHRHKRPPCSGGCCDHRSCSGGPFIVAFAGVEHINMFGDINYLGAHAEFYSSETRNRGLNINIHLEYEKFDLEVDRPTVLVGDSLYFVYYNTCRSEPNRTSPKSGFLLRYWYGPLLQLGYKKMLEAGIYSSEIVTVIEPPKAKNLGKVIAMMADDDDLSLASLCRDKISMWARKTGMDGLAGWAHPVIFVSTEDGILTIDLKSSQARKVSEMGNDVKIIYPFVSFYTETLLVGNLNVSP</sequence>
<protein>
    <recommendedName>
        <fullName evidence="4">F-box domain-containing protein</fullName>
    </recommendedName>
</protein>
<dbReference type="SUPFAM" id="SSF81383">
    <property type="entry name" value="F-box domain"/>
    <property type="match status" value="1"/>
</dbReference>
<evidence type="ECO:0000313" key="3">
    <source>
        <dbReference type="Proteomes" id="UP001054889"/>
    </source>
</evidence>
<gene>
    <name evidence="2" type="primary">ga20333</name>
    <name evidence="2" type="ORF">PR202_ga20333</name>
</gene>
<dbReference type="InterPro" id="IPR036047">
    <property type="entry name" value="F-box-like_dom_sf"/>
</dbReference>
<proteinExistence type="predicted"/>
<feature type="compositionally biased region" description="Basic and acidic residues" evidence="1">
    <location>
        <begin position="64"/>
        <end position="74"/>
    </location>
</feature>
<keyword evidence="3" id="KW-1185">Reference proteome</keyword>
<evidence type="ECO:0000256" key="1">
    <source>
        <dbReference type="SAM" id="MobiDB-lite"/>
    </source>
</evidence>
<dbReference type="PANTHER" id="PTHR32133">
    <property type="entry name" value="OS07G0120400 PROTEIN"/>
    <property type="match status" value="1"/>
</dbReference>
<evidence type="ECO:0000313" key="2">
    <source>
        <dbReference type="EMBL" id="GJN02938.1"/>
    </source>
</evidence>
<reference evidence="2" key="2">
    <citation type="submission" date="2021-12" db="EMBL/GenBank/DDBJ databases">
        <title>Resequencing data analysis of finger millet.</title>
        <authorList>
            <person name="Hatakeyama M."/>
            <person name="Aluri S."/>
            <person name="Balachadran M.T."/>
            <person name="Sivarajan S.R."/>
            <person name="Poveda L."/>
            <person name="Shimizu-Inatsugi R."/>
            <person name="Schlapbach R."/>
            <person name="Sreeman S.M."/>
            <person name="Shimizu K.K."/>
        </authorList>
    </citation>
    <scope>NUCLEOTIDE SEQUENCE</scope>
</reference>
<evidence type="ECO:0008006" key="4">
    <source>
        <dbReference type="Google" id="ProtNLM"/>
    </source>
</evidence>
<organism evidence="2 3">
    <name type="scientific">Eleusine coracana subsp. coracana</name>
    <dbReference type="NCBI Taxonomy" id="191504"/>
    <lineage>
        <taxon>Eukaryota</taxon>
        <taxon>Viridiplantae</taxon>
        <taxon>Streptophyta</taxon>
        <taxon>Embryophyta</taxon>
        <taxon>Tracheophyta</taxon>
        <taxon>Spermatophyta</taxon>
        <taxon>Magnoliopsida</taxon>
        <taxon>Liliopsida</taxon>
        <taxon>Poales</taxon>
        <taxon>Poaceae</taxon>
        <taxon>PACMAD clade</taxon>
        <taxon>Chloridoideae</taxon>
        <taxon>Cynodonteae</taxon>
        <taxon>Eleusininae</taxon>
        <taxon>Eleusine</taxon>
    </lineage>
</organism>
<reference evidence="2" key="1">
    <citation type="journal article" date="2018" name="DNA Res.">
        <title>Multiple hybrid de novo genome assembly of finger millet, an orphan allotetraploid crop.</title>
        <authorList>
            <person name="Hatakeyama M."/>
            <person name="Aluri S."/>
            <person name="Balachadran M.T."/>
            <person name="Sivarajan S.R."/>
            <person name="Patrignani A."/>
            <person name="Gruter S."/>
            <person name="Poveda L."/>
            <person name="Shimizu-Inatsugi R."/>
            <person name="Baeten J."/>
            <person name="Francoijs K.J."/>
            <person name="Nataraja K.N."/>
            <person name="Reddy Y.A.N."/>
            <person name="Phadnis S."/>
            <person name="Ravikumar R.L."/>
            <person name="Schlapbach R."/>
            <person name="Sreeman S.M."/>
            <person name="Shimizu K.K."/>
        </authorList>
    </citation>
    <scope>NUCLEOTIDE SEQUENCE</scope>
</reference>
<dbReference type="Proteomes" id="UP001054889">
    <property type="component" value="Unassembled WGS sequence"/>
</dbReference>
<comment type="caution">
    <text evidence="2">The sequence shown here is derived from an EMBL/GenBank/DDBJ whole genome shotgun (WGS) entry which is preliminary data.</text>
</comment>
<dbReference type="EMBL" id="BQKI01000009">
    <property type="protein sequence ID" value="GJN02938.1"/>
    <property type="molecule type" value="Genomic_DNA"/>
</dbReference>
<name>A0AAV5CWG4_ELECO</name>
<dbReference type="AlphaFoldDB" id="A0AAV5CWG4"/>
<feature type="region of interest" description="Disordered" evidence="1">
    <location>
        <begin position="50"/>
        <end position="74"/>
    </location>
</feature>
<dbReference type="PANTHER" id="PTHR32133:SF409">
    <property type="entry name" value="F-BOX DOMAIN-CONTAINING PROTEIN"/>
    <property type="match status" value="1"/>
</dbReference>